<dbReference type="Proteomes" id="UP000318288">
    <property type="component" value="Unassembled WGS sequence"/>
</dbReference>
<dbReference type="AlphaFoldDB" id="A0A5C6EJN2"/>
<evidence type="ECO:0000313" key="2">
    <source>
        <dbReference type="Proteomes" id="UP000318288"/>
    </source>
</evidence>
<dbReference type="OrthoDB" id="265793at2"/>
<reference evidence="1 2" key="1">
    <citation type="submission" date="2019-02" db="EMBL/GenBank/DDBJ databases">
        <title>Deep-cultivation of Planctomycetes and their phenomic and genomic characterization uncovers novel biology.</title>
        <authorList>
            <person name="Wiegand S."/>
            <person name="Jogler M."/>
            <person name="Boedeker C."/>
            <person name="Pinto D."/>
            <person name="Vollmers J."/>
            <person name="Rivas-Marin E."/>
            <person name="Kohn T."/>
            <person name="Peeters S.H."/>
            <person name="Heuer A."/>
            <person name="Rast P."/>
            <person name="Oberbeckmann S."/>
            <person name="Bunk B."/>
            <person name="Jeske O."/>
            <person name="Meyerdierks A."/>
            <person name="Storesund J.E."/>
            <person name="Kallscheuer N."/>
            <person name="Luecker S."/>
            <person name="Lage O.M."/>
            <person name="Pohl T."/>
            <person name="Merkel B.J."/>
            <person name="Hornburger P."/>
            <person name="Mueller R.-W."/>
            <person name="Bruemmer F."/>
            <person name="Labrenz M."/>
            <person name="Spormann A.M."/>
            <person name="Op Den Camp H."/>
            <person name="Overmann J."/>
            <person name="Amann R."/>
            <person name="Jetten M.S.M."/>
            <person name="Mascher T."/>
            <person name="Medema M.H."/>
            <person name="Devos D.P."/>
            <person name="Kaster A.-K."/>
            <person name="Ovreas L."/>
            <person name="Rohde M."/>
            <person name="Galperin M.Y."/>
            <person name="Jogler C."/>
        </authorList>
    </citation>
    <scope>NUCLEOTIDE SEQUENCE [LARGE SCALE GENOMIC DNA]</scope>
    <source>
        <strain evidence="1 2">Poly51</strain>
    </source>
</reference>
<gene>
    <name evidence="1" type="ORF">Poly51_49220</name>
</gene>
<proteinExistence type="predicted"/>
<dbReference type="RefSeq" id="WP_146460621.1">
    <property type="nucleotide sequence ID" value="NZ_SJPW01000006.1"/>
</dbReference>
<name>A0A5C6EJN2_9BACT</name>
<evidence type="ECO:0000313" key="1">
    <source>
        <dbReference type="EMBL" id="TWU49018.1"/>
    </source>
</evidence>
<dbReference type="EMBL" id="SJPW01000006">
    <property type="protein sequence ID" value="TWU49018.1"/>
    <property type="molecule type" value="Genomic_DNA"/>
</dbReference>
<keyword evidence="2" id="KW-1185">Reference proteome</keyword>
<accession>A0A5C6EJN2</accession>
<organism evidence="1 2">
    <name type="scientific">Rubripirellula tenax</name>
    <dbReference type="NCBI Taxonomy" id="2528015"/>
    <lineage>
        <taxon>Bacteria</taxon>
        <taxon>Pseudomonadati</taxon>
        <taxon>Planctomycetota</taxon>
        <taxon>Planctomycetia</taxon>
        <taxon>Pirellulales</taxon>
        <taxon>Pirellulaceae</taxon>
        <taxon>Rubripirellula</taxon>
    </lineage>
</organism>
<comment type="caution">
    <text evidence="1">The sequence shown here is derived from an EMBL/GenBank/DDBJ whole genome shotgun (WGS) entry which is preliminary data.</text>
</comment>
<protein>
    <submittedName>
        <fullName evidence="1">Uncharacterized protein</fullName>
    </submittedName>
</protein>
<sequence length="162" mass="18101">MSDEQKEIIQIGLTEKESADRAGLVEELLTDLKEALPGVFTDLSSSGRTWLKGKSAQEAARAQQILSEVLDKIGRLKLDEREQDHRHRQESELHSIDVKQKQAELYLSSLERATKLCRELTEMGVDVDIRAVLAGMDIHINNLPEIVSSTAAVPRIDAEKSK</sequence>